<keyword evidence="3" id="KW-1185">Reference proteome</keyword>
<sequence>MTEKKTQPSADSRPSNRASSSSSSSSNGGRKTNSKLPDGTADASRDKDPGLLGRVAESATRLASGFTRSGAHGASLLGEQSLSAAKAGQQQEDPAASASQMWMAESRSHKELSAASEDSAAIIGSSGTAAASFRLAARTTAAQEHNTQLKNTHGHHTVQTIQEGLQATEHPSPTTSHQVFLAEELDGQGVTAFLTQSMPTSMDVGGLGGVSSGLSGSAQQRSRHSVGTAELTDPVMYLQGSTYALDMESADHQVPLDSQGAPGSQLAQASPSSLNKSWSEHGASVLEEWQLNEAWDRAWMDTAWTSARKREKAAEGAKPEPVLPSNKNLSYLLKPRM</sequence>
<name>A0A9W8LPX1_9FUNG</name>
<organism evidence="2 3">
    <name type="scientific">Coemansia guatemalensis</name>
    <dbReference type="NCBI Taxonomy" id="2761395"/>
    <lineage>
        <taxon>Eukaryota</taxon>
        <taxon>Fungi</taxon>
        <taxon>Fungi incertae sedis</taxon>
        <taxon>Zoopagomycota</taxon>
        <taxon>Kickxellomycotina</taxon>
        <taxon>Kickxellomycetes</taxon>
        <taxon>Kickxellales</taxon>
        <taxon>Kickxellaceae</taxon>
        <taxon>Coemansia</taxon>
    </lineage>
</organism>
<dbReference type="Proteomes" id="UP001140094">
    <property type="component" value="Unassembled WGS sequence"/>
</dbReference>
<evidence type="ECO:0000313" key="3">
    <source>
        <dbReference type="Proteomes" id="UP001140094"/>
    </source>
</evidence>
<feature type="compositionally biased region" description="Polar residues" evidence="1">
    <location>
        <begin position="261"/>
        <end position="277"/>
    </location>
</feature>
<feature type="region of interest" description="Disordered" evidence="1">
    <location>
        <begin position="1"/>
        <end position="54"/>
    </location>
</feature>
<feature type="region of interest" description="Disordered" evidence="1">
    <location>
        <begin position="253"/>
        <end position="277"/>
    </location>
</feature>
<reference evidence="2" key="1">
    <citation type="submission" date="2022-07" db="EMBL/GenBank/DDBJ databases">
        <title>Phylogenomic reconstructions and comparative analyses of Kickxellomycotina fungi.</title>
        <authorList>
            <person name="Reynolds N.K."/>
            <person name="Stajich J.E."/>
            <person name="Barry K."/>
            <person name="Grigoriev I.V."/>
            <person name="Crous P."/>
            <person name="Smith M.E."/>
        </authorList>
    </citation>
    <scope>NUCLEOTIDE SEQUENCE</scope>
    <source>
        <strain evidence="2">NRRL 1565</strain>
    </source>
</reference>
<accession>A0A9W8LPX1</accession>
<feature type="region of interest" description="Disordered" evidence="1">
    <location>
        <begin position="80"/>
        <end position="113"/>
    </location>
</feature>
<gene>
    <name evidence="2" type="ORF">H4R20_006389</name>
</gene>
<evidence type="ECO:0000313" key="2">
    <source>
        <dbReference type="EMBL" id="KAJ2793928.1"/>
    </source>
</evidence>
<dbReference type="OrthoDB" id="5588573at2759"/>
<evidence type="ECO:0000256" key="1">
    <source>
        <dbReference type="SAM" id="MobiDB-lite"/>
    </source>
</evidence>
<feature type="compositionally biased region" description="Polar residues" evidence="1">
    <location>
        <begin position="80"/>
        <end position="100"/>
    </location>
</feature>
<dbReference type="EMBL" id="JANBUO010002712">
    <property type="protein sequence ID" value="KAJ2793928.1"/>
    <property type="molecule type" value="Genomic_DNA"/>
</dbReference>
<feature type="region of interest" description="Disordered" evidence="1">
    <location>
        <begin position="306"/>
        <end position="329"/>
    </location>
</feature>
<feature type="compositionally biased region" description="Low complexity" evidence="1">
    <location>
        <begin position="8"/>
        <end position="27"/>
    </location>
</feature>
<dbReference type="AlphaFoldDB" id="A0A9W8LPX1"/>
<proteinExistence type="predicted"/>
<comment type="caution">
    <text evidence="2">The sequence shown here is derived from an EMBL/GenBank/DDBJ whole genome shotgun (WGS) entry which is preliminary data.</text>
</comment>
<protein>
    <submittedName>
        <fullName evidence="2">Uncharacterized protein</fullName>
    </submittedName>
</protein>